<sequence>MATTTTAPNVTYISMIGFWIMILSSSVCGTFVLPEFQSVPESVVYYAKNDPINKILKICCDIWPKWPLGSLAYYSTYHFHQLSDNTSNQPFTTITDKIAHQRTIYHVPSNFTCDLHLFNHNNNNKTLKSKNCLCFSSVTSVELFSGEKFYCLASTDFGSIISKPFQIALKFSSNPSLKNVLCMNLDGSLLDIDTVNDIRKPIKITAYESQNITLPCVFSSPQPYVANVSRVIGVSNGNQKFDSLFGVLDIYNLAKNDEGLYFCTANNITSYAYLKVLPSPQLIVYPQNIKANIGDYVNLSCISSIIDITPTWYFNGIPVQFAVSINPYHTSLLINSMQLSNVGIYQCILENDVNNIWIDGISTVSLREQSLFTRDEFNSALSKVTFPLRHHEIDLFKVEIDPYHQVVDDITKTLHNLLPIGNSNSLSERLNISCLLNLIHVKWLKVDSSNSLLPMNSNINDTNNYNNNASNHKLQCSTPYIIDINVTRSTDFGLYSCNIYFGEQLIYERYFRLMESVISSYSLNNDLQFNYSTNEFTNLHHRSSNKMDSLLHNGQVTNPFYRTRRSQEHRVNEWSSSSEHIGSLPLLNLSFPRSSYEHLYKPNATTVGDNLAVLISWNSINCDFYRIVLRSHIPESDGLFDRSTIDETVEECCSHDIACCLKNKHFYLTNRHPGELVPGKSYQFRINAIKQINNDDRLVDKSPWSETVSFQHISKVAPVITETERLSDGGILTRWTLATSAVGFPIDHFLLLYRPEERSANGRITYNGFKAVFVDGSNATEHKLQALESGKGYQIVVYGVYTPPGFDPQSTIFTGGLNGRKITQFSHEVFVKPRSISLSTNEDLDKHDSSALRSISKSRELYNAKNVIAFNSTESNRLMFLIFGALTGVMLLIMICLVVLCVWRQRRRDKHCLIMNNSTNGCNVISCNSSMSHNVVVNNSFPKSHLLLTTSSSTRTSVTVGVSSNKSIGTANRIDNLTNHEMSNYLLQSAILNGLKREPPSGGSVHDGTDDESVLPCDKNPITNLSEYPHSTEFCSYSHQNPIVSHSSYHIDAINNNVHVNGNADKTNPIIVVPNREFNLCTNNNEKYQSMHQQLDTHSNPTHCYHCQNHCNPCANSCSSNIFVNVDHMMMSENYHHQQYPSNIMFTSTIPNYDPGLLTPPSPDIVNVNEVHDDNNSSNNHNYSNNYITNMYDNHPCPNLVLHTRRRHPRSNSCCFNQPQQSLSSSFIHPAMITSYNNNSEKNVKYFGLSQSINHYCHRNHCSIPCTSNSQQNFNVSLSKS</sequence>
<dbReference type="SUPFAM" id="SSF48726">
    <property type="entry name" value="Immunoglobulin"/>
    <property type="match status" value="2"/>
</dbReference>
<dbReference type="InterPro" id="IPR036179">
    <property type="entry name" value="Ig-like_dom_sf"/>
</dbReference>
<keyword evidence="1" id="KW-0677">Repeat</keyword>
<dbReference type="Proteomes" id="UP000050791">
    <property type="component" value="Unassembled WGS sequence"/>
</dbReference>
<dbReference type="SMART" id="SM00409">
    <property type="entry name" value="IG"/>
    <property type="match status" value="3"/>
</dbReference>
<keyword evidence="3" id="KW-0812">Transmembrane</keyword>
<dbReference type="WBParaSite" id="SMTH1_47650.1">
    <property type="protein sequence ID" value="SMTH1_47650.1"/>
    <property type="gene ID" value="SMTH1_47650"/>
</dbReference>
<feature type="transmembrane region" description="Helical" evidence="3">
    <location>
        <begin position="878"/>
        <end position="903"/>
    </location>
</feature>
<evidence type="ECO:0000256" key="3">
    <source>
        <dbReference type="SAM" id="Phobius"/>
    </source>
</evidence>
<evidence type="ECO:0000313" key="5">
    <source>
        <dbReference type="Proteomes" id="UP000050791"/>
    </source>
</evidence>
<dbReference type="PROSITE" id="PS50835">
    <property type="entry name" value="IG_LIKE"/>
    <property type="match status" value="1"/>
</dbReference>
<accession>A0AA85BCV6</accession>
<evidence type="ECO:0000256" key="2">
    <source>
        <dbReference type="ARBA" id="ARBA00023157"/>
    </source>
</evidence>
<feature type="transmembrane region" description="Helical" evidence="3">
    <location>
        <begin position="12"/>
        <end position="33"/>
    </location>
</feature>
<feature type="domain" description="Ig-like" evidence="4">
    <location>
        <begin position="280"/>
        <end position="365"/>
    </location>
</feature>
<reference evidence="6" key="1">
    <citation type="submission" date="2023-11" db="UniProtKB">
        <authorList>
            <consortium name="WormBaseParasite"/>
        </authorList>
    </citation>
    <scope>IDENTIFICATION</scope>
</reference>
<dbReference type="GO" id="GO:0098609">
    <property type="term" value="P:cell-cell adhesion"/>
    <property type="evidence" value="ECO:0007669"/>
    <property type="project" value="TreeGrafter"/>
</dbReference>
<dbReference type="InterPro" id="IPR007110">
    <property type="entry name" value="Ig-like_dom"/>
</dbReference>
<keyword evidence="3" id="KW-0472">Membrane</keyword>
<dbReference type="Gene3D" id="2.60.40.10">
    <property type="entry name" value="Immunoglobulins"/>
    <property type="match status" value="2"/>
</dbReference>
<protein>
    <recommendedName>
        <fullName evidence="4">Ig-like domain-containing protein</fullName>
    </recommendedName>
</protein>
<dbReference type="PANTHER" id="PTHR44170:SF6">
    <property type="entry name" value="CONTACTIN"/>
    <property type="match status" value="1"/>
</dbReference>
<proteinExistence type="predicted"/>
<keyword evidence="2" id="KW-1015">Disulfide bond</keyword>
<dbReference type="InterPro" id="IPR003599">
    <property type="entry name" value="Ig_sub"/>
</dbReference>
<evidence type="ECO:0000259" key="4">
    <source>
        <dbReference type="PROSITE" id="PS50835"/>
    </source>
</evidence>
<evidence type="ECO:0000256" key="1">
    <source>
        <dbReference type="ARBA" id="ARBA00022737"/>
    </source>
</evidence>
<organism evidence="5 6">
    <name type="scientific">Schistosoma mattheei</name>
    <dbReference type="NCBI Taxonomy" id="31246"/>
    <lineage>
        <taxon>Eukaryota</taxon>
        <taxon>Metazoa</taxon>
        <taxon>Spiralia</taxon>
        <taxon>Lophotrochozoa</taxon>
        <taxon>Platyhelminthes</taxon>
        <taxon>Trematoda</taxon>
        <taxon>Digenea</taxon>
        <taxon>Strigeidida</taxon>
        <taxon>Schistosomatoidea</taxon>
        <taxon>Schistosomatidae</taxon>
        <taxon>Schistosoma</taxon>
    </lineage>
</organism>
<name>A0AA85BCV6_9TREM</name>
<dbReference type="SUPFAM" id="SSF49265">
    <property type="entry name" value="Fibronectin type III"/>
    <property type="match status" value="1"/>
</dbReference>
<dbReference type="InterPro" id="IPR036116">
    <property type="entry name" value="FN3_sf"/>
</dbReference>
<keyword evidence="3" id="KW-1133">Transmembrane helix</keyword>
<dbReference type="InterPro" id="IPR013783">
    <property type="entry name" value="Ig-like_fold"/>
</dbReference>
<dbReference type="PANTHER" id="PTHR44170">
    <property type="entry name" value="PROTEIN SIDEKICK"/>
    <property type="match status" value="1"/>
</dbReference>
<evidence type="ECO:0000313" key="6">
    <source>
        <dbReference type="WBParaSite" id="SMTH1_47650.1"/>
    </source>
</evidence>
<dbReference type="GO" id="GO:0016020">
    <property type="term" value="C:membrane"/>
    <property type="evidence" value="ECO:0007669"/>
    <property type="project" value="UniProtKB-SubCell"/>
</dbReference>